<dbReference type="Proteomes" id="UP000240490">
    <property type="component" value="Unassembled WGS sequence"/>
</dbReference>
<comment type="caution">
    <text evidence="2">The sequence shown here is derived from an EMBL/GenBank/DDBJ whole genome shotgun (WGS) entry which is preliminary data.</text>
</comment>
<dbReference type="PANTHER" id="PTHR34704:SF1">
    <property type="entry name" value="ATPASE"/>
    <property type="match status" value="1"/>
</dbReference>
<organism evidence="2 3">
    <name type="scientific">Candidatus Marsarchaeota G2 archaeon ECH_B_SAG-M15</name>
    <dbReference type="NCBI Taxonomy" id="1978162"/>
    <lineage>
        <taxon>Archaea</taxon>
        <taxon>Candidatus Marsarchaeota</taxon>
        <taxon>Candidatus Marsarchaeota group 2</taxon>
    </lineage>
</organism>
<dbReference type="EMBL" id="NEXJ01000087">
    <property type="protein sequence ID" value="PSN90316.1"/>
    <property type="molecule type" value="Genomic_DNA"/>
</dbReference>
<protein>
    <recommendedName>
        <fullName evidence="1">AAA domain-containing protein</fullName>
    </recommendedName>
</protein>
<evidence type="ECO:0000313" key="3">
    <source>
        <dbReference type="Proteomes" id="UP000240490"/>
    </source>
</evidence>
<dbReference type="AlphaFoldDB" id="A0A2R6AVD6"/>
<dbReference type="InterPro" id="IPR027417">
    <property type="entry name" value="P-loop_NTPase"/>
</dbReference>
<reference evidence="2 3" key="1">
    <citation type="submission" date="2017-04" db="EMBL/GenBank/DDBJ databases">
        <title>Novel microbial lineages endemic to geothermal iron-oxide mats fill important gaps in the evolutionary history of Archaea.</title>
        <authorList>
            <person name="Jay Z.J."/>
            <person name="Beam J.P."/>
            <person name="Dlakic M."/>
            <person name="Rusch D.B."/>
            <person name="Kozubal M.A."/>
            <person name="Inskeep W.P."/>
        </authorList>
    </citation>
    <scope>NUCLEOTIDE SEQUENCE [LARGE SCALE GENOMIC DNA]</scope>
    <source>
        <strain evidence="2">ECH_B_SAG-M15</strain>
    </source>
</reference>
<sequence length="393" mass="43842">MIERRECYELSTLKGWSLIYGRRKVGKTYLATRCVPHDSYYVVTRQMDVLNGGERLELGKAVTQIAGELKAGKSVILDEFQRVPEALWEVLTTQHPSGKLTLLASSLGITKKAFDRNSPLLGLALPYRMDVVHYPDALAHFGDPLSALLFRDPWVTAHASSWADVSRNPQGFYYVVKGLIGEVFQEEERRFTQIYEAILISVAEGEWNSSIITSRLQSTLSVNGSTVSSYLDSLGKMGLIRKIKVFRGGRGAEWYHTLSSPLMSAVLYAEAKHRVSDNNQEVDLTRPIARELQFSVGELLAEKNGAQPAYSPKVDIDIVLLKHGKPIAGYEVKIGEIEKAEAEKATWKIRSAGIPRAGLVSLTAKPPPSDESLTTEDLVKIAREIRKKWQKRS</sequence>
<dbReference type="SUPFAM" id="SSF52540">
    <property type="entry name" value="P-loop containing nucleoside triphosphate hydrolases"/>
    <property type="match status" value="1"/>
</dbReference>
<accession>A0A2R6AVD6</accession>
<dbReference type="Pfam" id="PF13173">
    <property type="entry name" value="AAA_14"/>
    <property type="match status" value="1"/>
</dbReference>
<proteinExistence type="predicted"/>
<feature type="domain" description="AAA" evidence="1">
    <location>
        <begin position="17"/>
        <end position="112"/>
    </location>
</feature>
<dbReference type="InterPro" id="IPR041682">
    <property type="entry name" value="AAA_14"/>
</dbReference>
<gene>
    <name evidence="2" type="ORF">B9Q08_04965</name>
</gene>
<evidence type="ECO:0000313" key="2">
    <source>
        <dbReference type="EMBL" id="PSN90316.1"/>
    </source>
</evidence>
<dbReference type="PANTHER" id="PTHR34704">
    <property type="entry name" value="ATPASE"/>
    <property type="match status" value="1"/>
</dbReference>
<evidence type="ECO:0000259" key="1">
    <source>
        <dbReference type="Pfam" id="PF13173"/>
    </source>
</evidence>
<name>A0A2R6AVD6_9ARCH</name>